<sequence>MIFRQLFESETSTYTYLLGDEETREAVLIDPVAAMVDRDLEVLEEHGLTLKYVLETHVHADHVAGDNTLRERTGCRVGVPEQSGVDCSDFKVREGEPVEVGGIRIEPLYTPGHTDDSHCYVVGDRVLTGDTLLIDGCGRTDFQNGSAGDLFESVRNKLFTLPEQTLVYPGHDYNFRHVSTIGQEKERNPRLGLSNDRADFLEIMANLDLPYPKRIDEAVPANKQCGRGNAA</sequence>
<comment type="caution">
    <text evidence="3">The sequence shown here is derived from an EMBL/GenBank/DDBJ whole genome shotgun (WGS) entry which is preliminary data.</text>
</comment>
<keyword evidence="4" id="KW-1185">Reference proteome</keyword>
<dbReference type="Proteomes" id="UP001575181">
    <property type="component" value="Unassembled WGS sequence"/>
</dbReference>
<organism evidence="3 4">
    <name type="scientific">Thiohalorhabdus methylotrophus</name>
    <dbReference type="NCBI Taxonomy" id="3242694"/>
    <lineage>
        <taxon>Bacteria</taxon>
        <taxon>Pseudomonadati</taxon>
        <taxon>Pseudomonadota</taxon>
        <taxon>Gammaproteobacteria</taxon>
        <taxon>Thiohalorhabdales</taxon>
        <taxon>Thiohalorhabdaceae</taxon>
        <taxon>Thiohalorhabdus</taxon>
    </lineage>
</organism>
<evidence type="ECO:0000313" key="3">
    <source>
        <dbReference type="EMBL" id="MFA9460237.1"/>
    </source>
</evidence>
<dbReference type="Pfam" id="PF00753">
    <property type="entry name" value="Lactamase_B"/>
    <property type="match status" value="1"/>
</dbReference>
<proteinExistence type="predicted"/>
<dbReference type="SUPFAM" id="SSF56281">
    <property type="entry name" value="Metallo-hydrolase/oxidoreductase"/>
    <property type="match status" value="1"/>
</dbReference>
<dbReference type="SMART" id="SM00849">
    <property type="entry name" value="Lactamase_B"/>
    <property type="match status" value="1"/>
</dbReference>
<evidence type="ECO:0000259" key="2">
    <source>
        <dbReference type="SMART" id="SM00849"/>
    </source>
</evidence>
<dbReference type="InterPro" id="IPR044528">
    <property type="entry name" value="POD-like_MBL-fold"/>
</dbReference>
<feature type="domain" description="Metallo-beta-lactamase" evidence="2">
    <location>
        <begin position="12"/>
        <end position="171"/>
    </location>
</feature>
<dbReference type="Gene3D" id="3.60.15.10">
    <property type="entry name" value="Ribonuclease Z/Hydroxyacylglutathione hydrolase-like"/>
    <property type="match status" value="1"/>
</dbReference>
<dbReference type="RefSeq" id="WP_373655021.1">
    <property type="nucleotide sequence ID" value="NZ_JBGUAW010000003.1"/>
</dbReference>
<keyword evidence="1" id="KW-0479">Metal-binding</keyword>
<dbReference type="PANTHER" id="PTHR43084">
    <property type="entry name" value="PERSULFIDE DIOXYGENASE ETHE1"/>
    <property type="match status" value="1"/>
</dbReference>
<dbReference type="InterPro" id="IPR036866">
    <property type="entry name" value="RibonucZ/Hydroxyglut_hydro"/>
</dbReference>
<gene>
    <name evidence="3" type="ORF">ACERLL_05295</name>
</gene>
<dbReference type="CDD" id="cd07724">
    <property type="entry name" value="POD-like_MBL-fold"/>
    <property type="match status" value="1"/>
</dbReference>
<protein>
    <submittedName>
        <fullName evidence="3">MBL fold metallo-hydrolase</fullName>
    </submittedName>
</protein>
<evidence type="ECO:0000313" key="4">
    <source>
        <dbReference type="Proteomes" id="UP001575181"/>
    </source>
</evidence>
<accession>A0ABV4TTB1</accession>
<evidence type="ECO:0000256" key="1">
    <source>
        <dbReference type="ARBA" id="ARBA00022723"/>
    </source>
</evidence>
<name>A0ABV4TTB1_9GAMM</name>
<reference evidence="3 4" key="1">
    <citation type="submission" date="2024-08" db="EMBL/GenBank/DDBJ databases">
        <title>Whole-genome sequencing of halo(alkali)philic microorganisms from hypersaline lakes.</title>
        <authorList>
            <person name="Sorokin D.Y."/>
            <person name="Merkel A.Y."/>
            <person name="Messina E."/>
            <person name="Yakimov M."/>
        </authorList>
    </citation>
    <scope>NUCLEOTIDE SEQUENCE [LARGE SCALE GENOMIC DNA]</scope>
    <source>
        <strain evidence="3 4">Cl-TMA</strain>
    </source>
</reference>
<dbReference type="PANTHER" id="PTHR43084:SF1">
    <property type="entry name" value="PERSULFIDE DIOXYGENASE ETHE1, MITOCHONDRIAL"/>
    <property type="match status" value="1"/>
</dbReference>
<dbReference type="EMBL" id="JBGUAW010000003">
    <property type="protein sequence ID" value="MFA9460237.1"/>
    <property type="molecule type" value="Genomic_DNA"/>
</dbReference>
<dbReference type="InterPro" id="IPR051682">
    <property type="entry name" value="Mito_Persulfide_Diox"/>
</dbReference>
<dbReference type="InterPro" id="IPR001279">
    <property type="entry name" value="Metallo-B-lactamas"/>
</dbReference>